<reference evidence="5 9" key="2">
    <citation type="submission" date="2018-05" db="EMBL/GenBank/DDBJ databases">
        <title>Genomic sequencing of EHEC O26 New European Clone.</title>
        <authorList>
            <person name="Karnisova L."/>
            <person name="Nunvar J."/>
            <person name="Marejkova M."/>
            <person name="Mellmann A."/>
            <person name="Drevinek P."/>
            <person name="Blahova K."/>
            <person name="Bielaszewska M."/>
        </authorList>
    </citation>
    <scope>NUCLEOTIDE SEQUENCE [LARGE SCALE GENOMIC DNA]</scope>
    <source>
        <strain evidence="5 9">14-391</strain>
    </source>
</reference>
<dbReference type="Proteomes" id="UP000436141">
    <property type="component" value="Unassembled WGS sequence"/>
</dbReference>
<dbReference type="Proteomes" id="UP000514533">
    <property type="component" value="Chromosome"/>
</dbReference>
<dbReference type="EMBL" id="CP055981">
    <property type="protein sequence ID" value="QMS40683.1"/>
    <property type="molecule type" value="Genomic_DNA"/>
</dbReference>
<evidence type="ECO:0000313" key="5">
    <source>
        <dbReference type="EMBL" id="PZZ62047.1"/>
    </source>
</evidence>
<dbReference type="EMBL" id="ABONVU020000022">
    <property type="protein sequence ID" value="EMJ5256304.1"/>
    <property type="molecule type" value="Genomic_DNA"/>
</dbReference>
<evidence type="ECO:0000313" key="3">
    <source>
        <dbReference type="EMBL" id="EMJ5256304.1"/>
    </source>
</evidence>
<evidence type="ECO:0000313" key="7">
    <source>
        <dbReference type="EMBL" id="STN11649.1"/>
    </source>
</evidence>
<dbReference type="Proteomes" id="UP000239554">
    <property type="component" value="Chromosome"/>
</dbReference>
<accession>A0A066T3L3</accession>
<evidence type="ECO:0000313" key="1">
    <source>
        <dbReference type="EMBL" id="AUY04473.1"/>
    </source>
</evidence>
<sequence>MKVRSIGFTINNNNKNINTVDVMNAFINASNREHSRTDYTRKILISDVNDFYYGLVVTFRNQKKNCKSQFVDGKFQLKIEDLQGSDKLANFNFFLIKKSNLSGLYMYHHGSCSLNTLFSHLETISNEFIRNQNKEEIKKLGDKPKQKEVTAINKKYKERLTFSLMTNKNNIQSVLCQFKEIKSTSFKFNYIDFKGGPMTALEQFVNTTTIDMNFNSSDRTKVQQLSQNLSNIYNSMSGVAKAQVIAVNHAGIEKTIDFMNCPVFFETYDFDIIADKVNGLTNDNYTTNPVFDMIKEEMLNGTNKNAFI</sequence>
<dbReference type="Proteomes" id="UP001285616">
    <property type="component" value="Unassembled WGS sequence"/>
</dbReference>
<gene>
    <name evidence="1" type="ORF">C3F40_23530</name>
    <name evidence="5" type="ORF">DIV22_23400</name>
    <name evidence="2" type="ORF">F9413_18295</name>
    <name evidence="4" type="ORF">GRW05_11975</name>
    <name evidence="6" type="ORF">HVV39_23045</name>
    <name evidence="7" type="ORF">NCTC8960_01874</name>
    <name evidence="3" type="ORF">R8O40_004631</name>
</gene>
<evidence type="ECO:0000313" key="8">
    <source>
        <dbReference type="Proteomes" id="UP000239554"/>
    </source>
</evidence>
<dbReference type="Proteomes" id="UP000255057">
    <property type="component" value="Unassembled WGS sequence"/>
</dbReference>
<dbReference type="Proteomes" id="UP000248865">
    <property type="component" value="Unassembled WGS sequence"/>
</dbReference>
<reference evidence="7 10" key="3">
    <citation type="submission" date="2018-06" db="EMBL/GenBank/DDBJ databases">
        <authorList>
            <consortium name="Pathogen Informatics"/>
            <person name="Doyle S."/>
        </authorList>
    </citation>
    <scope>NUCLEOTIDE SEQUENCE [LARGE SCALE GENOMIC DNA]</scope>
    <source>
        <strain evidence="7 10">NCTC8960</strain>
    </source>
</reference>
<evidence type="ECO:0000313" key="6">
    <source>
        <dbReference type="EMBL" id="QMS40683.1"/>
    </source>
</evidence>
<evidence type="ECO:0000313" key="2">
    <source>
        <dbReference type="EMBL" id="EFH4962459.1"/>
    </source>
</evidence>
<dbReference type="Proteomes" id="UP000543424">
    <property type="component" value="Unassembled WGS sequence"/>
</dbReference>
<reference evidence="3" key="7">
    <citation type="submission" date="2024-02" db="EMBL/GenBank/DDBJ databases">
        <authorList>
            <consortium name="Clinical and Environmental Microbiology Branch: Whole genome sequencing antimicrobial resistance pathogens in the healthcare setting"/>
        </authorList>
    </citation>
    <scope>NUCLEOTIDE SEQUENCE</scope>
    <source>
        <strain evidence="3">1924188</strain>
    </source>
</reference>
<evidence type="ECO:0000313" key="12">
    <source>
        <dbReference type="Proteomes" id="UP000514533"/>
    </source>
</evidence>
<evidence type="ECO:0000313" key="9">
    <source>
        <dbReference type="Proteomes" id="UP000248865"/>
    </source>
</evidence>
<dbReference type="RefSeq" id="WP_000868396.1">
    <property type="nucleotide sequence ID" value="NZ_AP022177.1"/>
</dbReference>
<evidence type="ECO:0000313" key="4">
    <source>
        <dbReference type="EMBL" id="MXI74979.1"/>
    </source>
</evidence>
<organism evidence="4 11">
    <name type="scientific">Escherichia coli</name>
    <dbReference type="NCBI Taxonomy" id="562"/>
    <lineage>
        <taxon>Bacteria</taxon>
        <taxon>Pseudomonadati</taxon>
        <taxon>Pseudomonadota</taxon>
        <taxon>Gammaproteobacteria</taxon>
        <taxon>Enterobacterales</taxon>
        <taxon>Enterobacteriaceae</taxon>
        <taxon>Escherichia</taxon>
    </lineage>
</organism>
<evidence type="ECO:0000313" key="13">
    <source>
        <dbReference type="Proteomes" id="UP000543424"/>
    </source>
</evidence>
<reference evidence="6 12" key="6">
    <citation type="submission" date="2020-06" db="EMBL/GenBank/DDBJ databases">
        <title>REHAB project genomes.</title>
        <authorList>
            <person name="Shaw L.P."/>
        </authorList>
    </citation>
    <scope>NUCLEOTIDE SEQUENCE [LARGE SCALE GENOMIC DNA]</scope>
    <source>
        <strain evidence="6 12">RHB01-C20</strain>
    </source>
</reference>
<protein>
    <submittedName>
        <fullName evidence="4">Uncharacterized protein</fullName>
    </submittedName>
</protein>
<evidence type="ECO:0000313" key="10">
    <source>
        <dbReference type="Proteomes" id="UP000255057"/>
    </source>
</evidence>
<evidence type="ECO:0000313" key="11">
    <source>
        <dbReference type="Proteomes" id="UP000436141"/>
    </source>
</evidence>
<reference evidence="2 13" key="5">
    <citation type="submission" date="2019-12" db="EMBL/GenBank/DDBJ databases">
        <authorList>
            <consortium name="NARMS: The National Antimicrobial Resistance Monitoring System"/>
        </authorList>
    </citation>
    <scope>NUCLEOTIDE SEQUENCE [LARGE SCALE GENOMIC DNA]</scope>
    <source>
        <strain evidence="2 13">CVM N19EC0130</strain>
    </source>
</reference>
<dbReference type="EMBL" id="CP026399">
    <property type="protein sequence ID" value="AUY04473.1"/>
    <property type="molecule type" value="Genomic_DNA"/>
</dbReference>
<name>A0A066T3L3_ECOLX</name>
<dbReference type="AlphaFoldDB" id="A0A066T3L3"/>
<dbReference type="EMBL" id="QFSS01000335">
    <property type="protein sequence ID" value="PZZ62047.1"/>
    <property type="molecule type" value="Genomic_DNA"/>
</dbReference>
<dbReference type="EMBL" id="UGFO01000006">
    <property type="protein sequence ID" value="STN11649.1"/>
    <property type="molecule type" value="Genomic_DNA"/>
</dbReference>
<reference evidence="1 8" key="1">
    <citation type="journal article" date="2018" name="MBio">
        <title>Genomic Analysis of Hospital Plumbing Reveals Diverse Reservoir of Bacterial Plasmids Conferring Carbapenem Resistance.</title>
        <authorList>
            <consortium name="NISC Comparative Sequencing Program"/>
            <person name="Weingarten R.A."/>
            <person name="Johnson R.C."/>
            <person name="Conlan S."/>
            <person name="Ramsburg A.M."/>
            <person name="Dekker J.P."/>
            <person name="Lau A.F."/>
            <person name="Khil P."/>
            <person name="Odom R.T."/>
            <person name="Deming C."/>
            <person name="Park M."/>
            <person name="Thomas P.J."/>
            <person name="Henderson D.K."/>
            <person name="Palmore T.N."/>
            <person name="Segre J.A."/>
            <person name="Frank K.M."/>
        </authorList>
    </citation>
    <scope>NUCLEOTIDE SEQUENCE [LARGE SCALE GENOMIC DNA]</scope>
    <source>
        <strain evidence="1 8">ECONIH4</strain>
    </source>
</reference>
<dbReference type="EMBL" id="WUIY01000049">
    <property type="protein sequence ID" value="MXI74979.1"/>
    <property type="molecule type" value="Genomic_DNA"/>
</dbReference>
<reference evidence="4 11" key="4">
    <citation type="submission" date="2019-12" db="EMBL/GenBank/DDBJ databases">
        <title>Enteriobacteria Tanzani isolates_10434.</title>
        <authorList>
            <person name="Subbiah M."/>
            <person name="Call D."/>
        </authorList>
    </citation>
    <scope>NUCLEOTIDE SEQUENCE [LARGE SCALE GENOMIC DNA]</scope>
    <source>
        <strain evidence="4 11">10434wD1</strain>
    </source>
</reference>
<proteinExistence type="predicted"/>
<dbReference type="EMBL" id="AASWBF010000031">
    <property type="protein sequence ID" value="EFH4962459.1"/>
    <property type="molecule type" value="Genomic_DNA"/>
</dbReference>